<dbReference type="PANTHER" id="PTHR43289:SF34">
    <property type="entry name" value="SERINE_THREONINE-PROTEIN KINASE YBDM-RELATED"/>
    <property type="match status" value="1"/>
</dbReference>
<feature type="transmembrane region" description="Helical" evidence="7">
    <location>
        <begin position="369"/>
        <end position="392"/>
    </location>
</feature>
<name>A0A177KB35_9MICO</name>
<dbReference type="GO" id="GO:0004674">
    <property type="term" value="F:protein serine/threonine kinase activity"/>
    <property type="evidence" value="ECO:0007669"/>
    <property type="project" value="TreeGrafter"/>
</dbReference>
<evidence type="ECO:0000256" key="1">
    <source>
        <dbReference type="ARBA" id="ARBA00022679"/>
    </source>
</evidence>
<dbReference type="Gene3D" id="1.10.510.10">
    <property type="entry name" value="Transferase(Phosphotransferase) domain 1"/>
    <property type="match status" value="1"/>
</dbReference>
<evidence type="ECO:0000256" key="7">
    <source>
        <dbReference type="SAM" id="Phobius"/>
    </source>
</evidence>
<evidence type="ECO:0000256" key="6">
    <source>
        <dbReference type="SAM" id="MobiDB-lite"/>
    </source>
</evidence>
<keyword evidence="1" id="KW-0808">Transferase</keyword>
<evidence type="ECO:0000256" key="4">
    <source>
        <dbReference type="ARBA" id="ARBA00022840"/>
    </source>
</evidence>
<dbReference type="InterPro" id="IPR008271">
    <property type="entry name" value="Ser/Thr_kinase_AS"/>
</dbReference>
<organism evidence="9 10">
    <name type="scientific">Microbacterium oleivorans</name>
    <dbReference type="NCBI Taxonomy" id="273677"/>
    <lineage>
        <taxon>Bacteria</taxon>
        <taxon>Bacillati</taxon>
        <taxon>Actinomycetota</taxon>
        <taxon>Actinomycetes</taxon>
        <taxon>Micrococcales</taxon>
        <taxon>Microbacteriaceae</taxon>
        <taxon>Microbacterium</taxon>
    </lineage>
</organism>
<evidence type="ECO:0000256" key="2">
    <source>
        <dbReference type="ARBA" id="ARBA00022741"/>
    </source>
</evidence>
<dbReference type="PANTHER" id="PTHR43289">
    <property type="entry name" value="MITOGEN-ACTIVATED PROTEIN KINASE KINASE KINASE 20-RELATED"/>
    <property type="match status" value="1"/>
</dbReference>
<keyword evidence="2 5" id="KW-0547">Nucleotide-binding</keyword>
<evidence type="ECO:0000313" key="9">
    <source>
        <dbReference type="EMBL" id="OAH50236.1"/>
    </source>
</evidence>
<dbReference type="CDD" id="cd14014">
    <property type="entry name" value="STKc_PknB_like"/>
    <property type="match status" value="1"/>
</dbReference>
<proteinExistence type="predicted"/>
<reference evidence="9 10" key="1">
    <citation type="submission" date="2016-02" db="EMBL/GenBank/DDBJ databases">
        <authorList>
            <person name="Wen L."/>
            <person name="He K."/>
            <person name="Yang H."/>
        </authorList>
    </citation>
    <scope>NUCLEOTIDE SEQUENCE [LARGE SCALE GENOMIC DNA]</scope>
    <source>
        <strain evidence="9 10">CD11_3</strain>
    </source>
</reference>
<evidence type="ECO:0000313" key="10">
    <source>
        <dbReference type="Proteomes" id="UP000076998"/>
    </source>
</evidence>
<feature type="region of interest" description="Disordered" evidence="6">
    <location>
        <begin position="303"/>
        <end position="365"/>
    </location>
</feature>
<feature type="compositionally biased region" description="Low complexity" evidence="6">
    <location>
        <begin position="303"/>
        <end position="313"/>
    </location>
</feature>
<dbReference type="InterPro" id="IPR000719">
    <property type="entry name" value="Prot_kinase_dom"/>
</dbReference>
<keyword evidence="4 5" id="KW-0067">ATP-binding</keyword>
<keyword evidence="7" id="KW-0472">Membrane</keyword>
<dbReference type="GO" id="GO:0005524">
    <property type="term" value="F:ATP binding"/>
    <property type="evidence" value="ECO:0007669"/>
    <property type="project" value="UniProtKB-UniRule"/>
</dbReference>
<sequence>MTDVPEPLVGDTLADRYRLIAQVGQGGMARVFRADDTALGRTVAVKVLRPGVEGVAGAPERARSEVTLLASLNHPSLVTLFDAHLTGSPEYLVMEFVDGPTLSSRIAEGPLPPAEVAALAAELGEALHVVHASGVVHRDMKPSNVLLAPPHLPGGRPRAKLTDFGIALLLDSARLTTPGTIIGTAAYLAPEQVQGGDAAPPADVYALGLVLLEALTGERAYPHTDGVGAALARLTTPPTIPDALGPAWTSLLSRMTATRPEERPTALTVVEAAERLRTAPVDGAPPLPPVRAAVAAGIPIAATTPADAPATQAEPRDDDAPTVLEPAATRTAGDAPTRRYPTAATVAFGSAPAPASSEEEPRRRSRRPLVIGLAVAVVALLAGASIWAASLFGGQQSWTTDPAQTEPTPARTAEVTPTATPTPTVSTVDDSGTDDAPADDTPADDKGGGKPDKQDKPDKPGKDKPGKGGPGRG</sequence>
<dbReference type="PROSITE" id="PS00108">
    <property type="entry name" value="PROTEIN_KINASE_ST"/>
    <property type="match status" value="1"/>
</dbReference>
<keyword evidence="3" id="KW-0418">Kinase</keyword>
<dbReference type="Gene3D" id="3.30.200.20">
    <property type="entry name" value="Phosphorylase Kinase, domain 1"/>
    <property type="match status" value="1"/>
</dbReference>
<dbReference type="Proteomes" id="UP000076998">
    <property type="component" value="Unassembled WGS sequence"/>
</dbReference>
<feature type="binding site" evidence="5">
    <location>
        <position position="46"/>
    </location>
    <ligand>
        <name>ATP</name>
        <dbReference type="ChEBI" id="CHEBI:30616"/>
    </ligand>
</feature>
<feature type="compositionally biased region" description="Low complexity" evidence="6">
    <location>
        <begin position="405"/>
        <end position="430"/>
    </location>
</feature>
<keyword evidence="7" id="KW-1133">Transmembrane helix</keyword>
<gene>
    <name evidence="9" type="ORF">AYL44_07150</name>
</gene>
<dbReference type="InterPro" id="IPR017441">
    <property type="entry name" value="Protein_kinase_ATP_BS"/>
</dbReference>
<dbReference type="SMART" id="SM00220">
    <property type="entry name" value="S_TKc"/>
    <property type="match status" value="1"/>
</dbReference>
<feature type="domain" description="Protein kinase" evidence="8">
    <location>
        <begin position="17"/>
        <end position="276"/>
    </location>
</feature>
<dbReference type="AlphaFoldDB" id="A0A177KB35"/>
<dbReference type="PROSITE" id="PS00107">
    <property type="entry name" value="PROTEIN_KINASE_ATP"/>
    <property type="match status" value="1"/>
</dbReference>
<feature type="compositionally biased region" description="Basic and acidic residues" evidence="6">
    <location>
        <begin position="443"/>
        <end position="466"/>
    </location>
</feature>
<comment type="caution">
    <text evidence="9">The sequence shown here is derived from an EMBL/GenBank/DDBJ whole genome shotgun (WGS) entry which is preliminary data.</text>
</comment>
<dbReference type="EMBL" id="LSTV01000002">
    <property type="protein sequence ID" value="OAH50236.1"/>
    <property type="molecule type" value="Genomic_DNA"/>
</dbReference>
<dbReference type="Pfam" id="PF00069">
    <property type="entry name" value="Pkinase"/>
    <property type="match status" value="1"/>
</dbReference>
<evidence type="ECO:0000256" key="3">
    <source>
        <dbReference type="ARBA" id="ARBA00022777"/>
    </source>
</evidence>
<protein>
    <recommendedName>
        <fullName evidence="8">Protein kinase domain-containing protein</fullName>
    </recommendedName>
</protein>
<evidence type="ECO:0000259" key="8">
    <source>
        <dbReference type="PROSITE" id="PS50011"/>
    </source>
</evidence>
<dbReference type="PROSITE" id="PS50011">
    <property type="entry name" value="PROTEIN_KINASE_DOM"/>
    <property type="match status" value="1"/>
</dbReference>
<keyword evidence="7" id="KW-0812">Transmembrane</keyword>
<feature type="compositionally biased region" description="Acidic residues" evidence="6">
    <location>
        <begin position="431"/>
        <end position="442"/>
    </location>
</feature>
<dbReference type="RefSeq" id="WP_064002603.1">
    <property type="nucleotide sequence ID" value="NZ_LSTV01000002.1"/>
</dbReference>
<dbReference type="InterPro" id="IPR011009">
    <property type="entry name" value="Kinase-like_dom_sf"/>
</dbReference>
<feature type="region of interest" description="Disordered" evidence="6">
    <location>
        <begin position="398"/>
        <end position="473"/>
    </location>
</feature>
<evidence type="ECO:0000256" key="5">
    <source>
        <dbReference type="PROSITE-ProRule" id="PRU10141"/>
    </source>
</evidence>
<dbReference type="OrthoDB" id="9762169at2"/>
<accession>A0A177KB35</accession>
<dbReference type="SUPFAM" id="SSF56112">
    <property type="entry name" value="Protein kinase-like (PK-like)"/>
    <property type="match status" value="1"/>
</dbReference>